<dbReference type="GeneID" id="25280159"/>
<dbReference type="AlphaFoldDB" id="A0A072PBW3"/>
<comment type="caution">
    <text evidence="3">The sequence shown here is derived from an EMBL/GenBank/DDBJ whole genome shotgun (WGS) entry which is preliminary data.</text>
</comment>
<evidence type="ECO:0000313" key="3">
    <source>
        <dbReference type="EMBL" id="KEF57316.1"/>
    </source>
</evidence>
<proteinExistence type="predicted"/>
<reference evidence="3 4" key="1">
    <citation type="submission" date="2013-03" db="EMBL/GenBank/DDBJ databases">
        <title>The Genome Sequence of Exophiala aquamarina CBS 119918.</title>
        <authorList>
            <consortium name="The Broad Institute Genomics Platform"/>
            <person name="Cuomo C."/>
            <person name="de Hoog S."/>
            <person name="Gorbushina A."/>
            <person name="Walker B."/>
            <person name="Young S.K."/>
            <person name="Zeng Q."/>
            <person name="Gargeya S."/>
            <person name="Fitzgerald M."/>
            <person name="Haas B."/>
            <person name="Abouelleil A."/>
            <person name="Allen A.W."/>
            <person name="Alvarado L."/>
            <person name="Arachchi H.M."/>
            <person name="Berlin A.M."/>
            <person name="Chapman S.B."/>
            <person name="Gainer-Dewar J."/>
            <person name="Goldberg J."/>
            <person name="Griggs A."/>
            <person name="Gujja S."/>
            <person name="Hansen M."/>
            <person name="Howarth C."/>
            <person name="Imamovic A."/>
            <person name="Ireland A."/>
            <person name="Larimer J."/>
            <person name="McCowan C."/>
            <person name="Murphy C."/>
            <person name="Pearson M."/>
            <person name="Poon T.W."/>
            <person name="Priest M."/>
            <person name="Roberts A."/>
            <person name="Saif S."/>
            <person name="Shea T."/>
            <person name="Sisk P."/>
            <person name="Sykes S."/>
            <person name="Wortman J."/>
            <person name="Nusbaum C."/>
            <person name="Birren B."/>
        </authorList>
    </citation>
    <scope>NUCLEOTIDE SEQUENCE [LARGE SCALE GENOMIC DNA]</scope>
    <source>
        <strain evidence="3 4">CBS 119918</strain>
    </source>
</reference>
<feature type="compositionally biased region" description="Basic residues" evidence="1">
    <location>
        <begin position="32"/>
        <end position="41"/>
    </location>
</feature>
<keyword evidence="2" id="KW-0812">Transmembrane</keyword>
<keyword evidence="4" id="KW-1185">Reference proteome</keyword>
<feature type="transmembrane region" description="Helical" evidence="2">
    <location>
        <begin position="82"/>
        <end position="99"/>
    </location>
</feature>
<feature type="compositionally biased region" description="Polar residues" evidence="1">
    <location>
        <begin position="9"/>
        <end position="31"/>
    </location>
</feature>
<name>A0A072PBW3_9EURO</name>
<organism evidence="3 4">
    <name type="scientific">Exophiala aquamarina CBS 119918</name>
    <dbReference type="NCBI Taxonomy" id="1182545"/>
    <lineage>
        <taxon>Eukaryota</taxon>
        <taxon>Fungi</taxon>
        <taxon>Dikarya</taxon>
        <taxon>Ascomycota</taxon>
        <taxon>Pezizomycotina</taxon>
        <taxon>Eurotiomycetes</taxon>
        <taxon>Chaetothyriomycetidae</taxon>
        <taxon>Chaetothyriales</taxon>
        <taxon>Herpotrichiellaceae</taxon>
        <taxon>Exophiala</taxon>
    </lineage>
</organism>
<dbReference type="PANTHER" id="PTHR34286:SF1">
    <property type="entry name" value="TRANSMEMBRANE PROTEIN"/>
    <property type="match status" value="1"/>
</dbReference>
<dbReference type="RefSeq" id="XP_013259906.1">
    <property type="nucleotide sequence ID" value="XM_013404452.1"/>
</dbReference>
<evidence type="ECO:0000313" key="4">
    <source>
        <dbReference type="Proteomes" id="UP000027920"/>
    </source>
</evidence>
<sequence>MYPEESEPITAQQYLHPKPTSTSSSGFTSQRLRLKTTRRPSHRDQNSFDATMGGGGKVPYPKHVWSPAGGWYGQPRNWKGNTMIMGGVIATITFLAWRVSAAREHRYKFPEPGRFFPSR</sequence>
<feature type="region of interest" description="Disordered" evidence="1">
    <location>
        <begin position="1"/>
        <end position="55"/>
    </location>
</feature>
<gene>
    <name evidence="3" type="ORF">A1O9_05233</name>
</gene>
<dbReference type="HOGENOM" id="CLU_148782_2_0_1"/>
<evidence type="ECO:0000256" key="1">
    <source>
        <dbReference type="SAM" id="MobiDB-lite"/>
    </source>
</evidence>
<keyword evidence="2" id="KW-0472">Membrane</keyword>
<dbReference type="PANTHER" id="PTHR34286">
    <property type="entry name" value="TRANSMEMBRANE PROTEIN"/>
    <property type="match status" value="1"/>
</dbReference>
<dbReference type="OrthoDB" id="2100988at2759"/>
<protein>
    <submittedName>
        <fullName evidence="3">Uncharacterized protein</fullName>
    </submittedName>
</protein>
<dbReference type="STRING" id="1182545.A0A072PBW3"/>
<dbReference type="VEuPathDB" id="FungiDB:A1O9_05233"/>
<accession>A0A072PBW3</accession>
<evidence type="ECO:0000256" key="2">
    <source>
        <dbReference type="SAM" id="Phobius"/>
    </source>
</evidence>
<dbReference type="EMBL" id="AMGV01000004">
    <property type="protein sequence ID" value="KEF57316.1"/>
    <property type="molecule type" value="Genomic_DNA"/>
</dbReference>
<dbReference type="Proteomes" id="UP000027920">
    <property type="component" value="Unassembled WGS sequence"/>
</dbReference>
<keyword evidence="2" id="KW-1133">Transmembrane helix</keyword>